<dbReference type="Pfam" id="PF08218">
    <property type="entry name" value="Citrate_ly_lig"/>
    <property type="match status" value="1"/>
</dbReference>
<dbReference type="InterPro" id="IPR014729">
    <property type="entry name" value="Rossmann-like_a/b/a_fold"/>
</dbReference>
<evidence type="ECO:0000313" key="5">
    <source>
        <dbReference type="EMBL" id="VYT64316.1"/>
    </source>
</evidence>
<dbReference type="PIRSF" id="PIRSF005751">
    <property type="entry name" value="Acet_citr_lig"/>
    <property type="match status" value="1"/>
</dbReference>
<dbReference type="Gene3D" id="3.40.50.620">
    <property type="entry name" value="HUPs"/>
    <property type="match status" value="1"/>
</dbReference>
<keyword evidence="1 3" id="KW-0547">Nucleotide-binding</keyword>
<accession>A0A6N2YEC8</accession>
<keyword evidence="2 3" id="KW-0067">ATP-binding</keyword>
<dbReference type="PANTHER" id="PTHR40599">
    <property type="entry name" value="[CITRATE [PRO-3S]-LYASE] LIGASE"/>
    <property type="match status" value="1"/>
</dbReference>
<dbReference type="InterPro" id="IPR004821">
    <property type="entry name" value="Cyt_trans-like"/>
</dbReference>
<dbReference type="EMBL" id="CACRTX010000002">
    <property type="protein sequence ID" value="VYT64316.1"/>
    <property type="molecule type" value="Genomic_DNA"/>
</dbReference>
<name>A0A6N2YEC8_ENTCA</name>
<feature type="domain" description="N-acetyltransferase" evidence="4">
    <location>
        <begin position="1"/>
        <end position="125"/>
    </location>
</feature>
<dbReference type="SUPFAM" id="SSF55729">
    <property type="entry name" value="Acyl-CoA N-acyltransferases (Nat)"/>
    <property type="match status" value="1"/>
</dbReference>
<organism evidence="5">
    <name type="scientific">Enterococcus casseliflavus</name>
    <name type="common">Enterococcus flavescens</name>
    <dbReference type="NCBI Taxonomy" id="37734"/>
    <lineage>
        <taxon>Bacteria</taxon>
        <taxon>Bacillati</taxon>
        <taxon>Bacillota</taxon>
        <taxon>Bacilli</taxon>
        <taxon>Lactobacillales</taxon>
        <taxon>Enterococcaceae</taxon>
        <taxon>Enterococcus</taxon>
    </lineage>
</organism>
<evidence type="ECO:0000256" key="1">
    <source>
        <dbReference type="ARBA" id="ARBA00022741"/>
    </source>
</evidence>
<reference evidence="5" key="1">
    <citation type="submission" date="2019-11" db="EMBL/GenBank/DDBJ databases">
        <authorList>
            <person name="Feng L."/>
        </authorList>
    </citation>
    <scope>NUCLEOTIDE SEQUENCE</scope>
    <source>
        <strain evidence="5">ECasseliflavusLFYP2</strain>
    </source>
</reference>
<comment type="function">
    <text evidence="3">Acetylation of prosthetic group (2-(5''-phosphoribosyl)-3'-dephosphocoenzyme-A) of the gamma subunit of citrate lyase.</text>
</comment>
<dbReference type="GO" id="GO:0005524">
    <property type="term" value="F:ATP binding"/>
    <property type="evidence" value="ECO:0007669"/>
    <property type="project" value="UniProtKB-UniRule"/>
</dbReference>
<comment type="catalytic activity">
    <reaction evidence="3">
        <text>holo-[citrate lyase ACP] + acetate + ATP = acetyl-[citrate lyase ACP] + AMP + diphosphate</text>
        <dbReference type="Rhea" id="RHEA:23788"/>
        <dbReference type="Rhea" id="RHEA-COMP:10158"/>
        <dbReference type="Rhea" id="RHEA-COMP:13710"/>
        <dbReference type="ChEBI" id="CHEBI:30089"/>
        <dbReference type="ChEBI" id="CHEBI:30616"/>
        <dbReference type="ChEBI" id="CHEBI:33019"/>
        <dbReference type="ChEBI" id="CHEBI:82683"/>
        <dbReference type="ChEBI" id="CHEBI:137976"/>
        <dbReference type="ChEBI" id="CHEBI:456215"/>
        <dbReference type="EC" id="6.2.1.22"/>
    </reaction>
</comment>
<dbReference type="InterPro" id="IPR000182">
    <property type="entry name" value="GNAT_dom"/>
</dbReference>
<gene>
    <name evidence="5" type="primary">citC</name>
    <name evidence="5" type="ORF">ECLFYP2_01247</name>
</gene>
<dbReference type="NCBIfam" id="TIGR00124">
    <property type="entry name" value="cit_ly_ligase"/>
    <property type="match status" value="1"/>
</dbReference>
<dbReference type="SUPFAM" id="SSF52374">
    <property type="entry name" value="Nucleotidylyl transferase"/>
    <property type="match status" value="1"/>
</dbReference>
<dbReference type="EC" id="6.2.1.22" evidence="3"/>
<dbReference type="NCBIfam" id="TIGR00125">
    <property type="entry name" value="cyt_tran_rel"/>
    <property type="match status" value="1"/>
</dbReference>
<dbReference type="GO" id="GO:0008771">
    <property type="term" value="F:[citrate (pro-3S)-lyase] ligase activity"/>
    <property type="evidence" value="ECO:0007669"/>
    <property type="project" value="UniProtKB-EC"/>
</dbReference>
<dbReference type="Gene3D" id="3.40.630.30">
    <property type="match status" value="1"/>
</dbReference>
<sequence>MYILKRIWLQKDPEVFLQWQKLITRAGLAVGEEVAYTVGIFDQQTLIATASCYANIIKYVVVCEKRRSEQLLTQLISHLSDHIKDEGFTKSFVYTAPKNRLFFESLGFREVLAAQDILFMEQGVPSFESYAQQLQRQRIGQNNGAIVMNANPFTKGHLYLVETAASQKEQVYVFVLSEDRSQFSTSERLQMVTDGVAHLPNVTVLPTNNYLVSSAVFPSYFLKEQAPEAIAKKQAAFDATLFKEKIAPLLAITTRFVGSEPYSPVTQLYNEAMAAVFSPELELIVIDRLKINQSTVSATNVRKAIAEKDLLSLQQFLPETTFSFLMQHNYI</sequence>
<evidence type="ECO:0000259" key="4">
    <source>
        <dbReference type="PROSITE" id="PS51186"/>
    </source>
</evidence>
<dbReference type="GO" id="GO:0016829">
    <property type="term" value="F:lyase activity"/>
    <property type="evidence" value="ECO:0007669"/>
    <property type="project" value="UniProtKB-KW"/>
</dbReference>
<dbReference type="GO" id="GO:0016747">
    <property type="term" value="F:acyltransferase activity, transferring groups other than amino-acyl groups"/>
    <property type="evidence" value="ECO:0007669"/>
    <property type="project" value="InterPro"/>
</dbReference>
<keyword evidence="5" id="KW-0456">Lyase</keyword>
<dbReference type="InterPro" id="IPR016181">
    <property type="entry name" value="Acyl_CoA_acyltransferase"/>
</dbReference>
<dbReference type="SMART" id="SM00764">
    <property type="entry name" value="Citrate_ly_lig"/>
    <property type="match status" value="1"/>
</dbReference>
<dbReference type="PROSITE" id="PS51186">
    <property type="entry name" value="GNAT"/>
    <property type="match status" value="1"/>
</dbReference>
<evidence type="ECO:0000256" key="2">
    <source>
        <dbReference type="ARBA" id="ARBA00022840"/>
    </source>
</evidence>
<dbReference type="PANTHER" id="PTHR40599:SF1">
    <property type="entry name" value="[CITRATE [PRO-3S]-LYASE] LIGASE"/>
    <property type="match status" value="1"/>
</dbReference>
<dbReference type="AlphaFoldDB" id="A0A6N2YEC8"/>
<dbReference type="InterPro" id="IPR013166">
    <property type="entry name" value="Citrate_lyase_ligase_C"/>
</dbReference>
<evidence type="ECO:0000256" key="3">
    <source>
        <dbReference type="PIRNR" id="PIRNR005751"/>
    </source>
</evidence>
<dbReference type="InterPro" id="IPR005216">
    <property type="entry name" value="Citrate_lyase_ligase"/>
</dbReference>
<protein>
    <recommendedName>
        <fullName evidence="3">[Citrate [pro-3S]-lyase] ligase</fullName>
        <ecNumber evidence="3">6.2.1.22</ecNumber>
    </recommendedName>
</protein>
<keyword evidence="3 5" id="KW-0436">Ligase</keyword>
<proteinExistence type="predicted"/>
<dbReference type="RefSeq" id="WP_016608559.1">
    <property type="nucleotide sequence ID" value="NZ_CACRTX010000002.1"/>
</dbReference>